<comment type="caution">
    <text evidence="2">The sequence shown here is derived from an EMBL/GenBank/DDBJ whole genome shotgun (WGS) entry which is preliminary data.</text>
</comment>
<dbReference type="InterPro" id="IPR005025">
    <property type="entry name" value="FMN_Rdtase-like_dom"/>
</dbReference>
<dbReference type="EMBL" id="BMZG01000004">
    <property type="protein sequence ID" value="GHA70458.1"/>
    <property type="molecule type" value="Genomic_DNA"/>
</dbReference>
<dbReference type="AlphaFoldDB" id="A0A8J3G079"/>
<name>A0A8J3G079_9BURK</name>
<dbReference type="GO" id="GO:0016491">
    <property type="term" value="F:oxidoreductase activity"/>
    <property type="evidence" value="ECO:0007669"/>
    <property type="project" value="InterPro"/>
</dbReference>
<organism evidence="2 3">
    <name type="scientific">Formosimonas limnophila</name>
    <dbReference type="NCBI Taxonomy" id="1384487"/>
    <lineage>
        <taxon>Bacteria</taxon>
        <taxon>Pseudomonadati</taxon>
        <taxon>Pseudomonadota</taxon>
        <taxon>Betaproteobacteria</taxon>
        <taxon>Burkholderiales</taxon>
        <taxon>Burkholderiaceae</taxon>
        <taxon>Formosimonas</taxon>
    </lineage>
</organism>
<dbReference type="Pfam" id="PF03358">
    <property type="entry name" value="FMN_red"/>
    <property type="match status" value="1"/>
</dbReference>
<sequence length="158" mass="16861">MKTLLIMYHSLTGRTFELAKSVCEGARLSLAGEHGESSVVVSFLHARDVSVPEVLSADAWVICTPENFGYMSGEVKAVFDRTYDVTREATAGRAYALVVSASNDGRGAVAAMERIMVGYGMKAALEPLMVRGEVGERDVTAAHELGQYMAAALDAGLI</sequence>
<gene>
    <name evidence="2" type="ORF">GCM10009007_09010</name>
</gene>
<dbReference type="SUPFAM" id="SSF52218">
    <property type="entry name" value="Flavoproteins"/>
    <property type="match status" value="1"/>
</dbReference>
<reference evidence="2" key="2">
    <citation type="submission" date="2020-09" db="EMBL/GenBank/DDBJ databases">
        <authorList>
            <person name="Sun Q."/>
            <person name="Kim S."/>
        </authorList>
    </citation>
    <scope>NUCLEOTIDE SEQUENCE</scope>
    <source>
        <strain evidence="2">KCTC 32501</strain>
    </source>
</reference>
<feature type="domain" description="NADPH-dependent FMN reductase-like" evidence="1">
    <location>
        <begin position="53"/>
        <end position="121"/>
    </location>
</feature>
<dbReference type="InterPro" id="IPR029039">
    <property type="entry name" value="Flavoprotein-like_sf"/>
</dbReference>
<evidence type="ECO:0000313" key="2">
    <source>
        <dbReference type="EMBL" id="GHA70458.1"/>
    </source>
</evidence>
<evidence type="ECO:0000259" key="1">
    <source>
        <dbReference type="Pfam" id="PF03358"/>
    </source>
</evidence>
<dbReference type="Proteomes" id="UP000614287">
    <property type="component" value="Unassembled WGS sequence"/>
</dbReference>
<dbReference type="RefSeq" id="WP_189492260.1">
    <property type="nucleotide sequence ID" value="NZ_BMZG01000004.1"/>
</dbReference>
<dbReference type="Gene3D" id="3.40.50.360">
    <property type="match status" value="1"/>
</dbReference>
<accession>A0A8J3G079</accession>
<proteinExistence type="predicted"/>
<protein>
    <submittedName>
        <fullName evidence="2">Flavodoxin</fullName>
    </submittedName>
</protein>
<evidence type="ECO:0000313" key="3">
    <source>
        <dbReference type="Proteomes" id="UP000614287"/>
    </source>
</evidence>
<reference evidence="2" key="1">
    <citation type="journal article" date="2014" name="Int. J. Syst. Evol. Microbiol.">
        <title>Complete genome sequence of Corynebacterium casei LMG S-19264T (=DSM 44701T), isolated from a smear-ripened cheese.</title>
        <authorList>
            <consortium name="US DOE Joint Genome Institute (JGI-PGF)"/>
            <person name="Walter F."/>
            <person name="Albersmeier A."/>
            <person name="Kalinowski J."/>
            <person name="Ruckert C."/>
        </authorList>
    </citation>
    <scope>NUCLEOTIDE SEQUENCE</scope>
    <source>
        <strain evidence="2">KCTC 32501</strain>
    </source>
</reference>
<keyword evidence="3" id="KW-1185">Reference proteome</keyword>